<dbReference type="Gene3D" id="1.40.20.10">
    <property type="entry name" value="CHAD domain"/>
    <property type="match status" value="1"/>
</dbReference>
<evidence type="ECO:0000313" key="3">
    <source>
        <dbReference type="Proteomes" id="UP001155077"/>
    </source>
</evidence>
<dbReference type="InterPro" id="IPR038186">
    <property type="entry name" value="CHAD_dom_sf"/>
</dbReference>
<reference evidence="2" key="1">
    <citation type="submission" date="2022-06" db="EMBL/GenBank/DDBJ databases">
        <title>Gramella sediminis sp. nov., isolated from deep-sea sediment of the Indian Ocean.</title>
        <authorList>
            <person name="Yang L."/>
        </authorList>
    </citation>
    <scope>NUCLEOTIDE SEQUENCE</scope>
    <source>
        <strain evidence="2">HMD3159</strain>
    </source>
</reference>
<dbReference type="Pfam" id="PF05235">
    <property type="entry name" value="CHAD"/>
    <property type="match status" value="1"/>
</dbReference>
<comment type="caution">
    <text evidence="2">The sequence shown here is derived from an EMBL/GenBank/DDBJ whole genome shotgun (WGS) entry which is preliminary data.</text>
</comment>
<dbReference type="EMBL" id="JAMSCK010000005">
    <property type="protein sequence ID" value="MCM8570605.1"/>
    <property type="molecule type" value="Genomic_DNA"/>
</dbReference>
<proteinExistence type="predicted"/>
<evidence type="ECO:0000259" key="1">
    <source>
        <dbReference type="PROSITE" id="PS51708"/>
    </source>
</evidence>
<dbReference type="PROSITE" id="PS51708">
    <property type="entry name" value="CHAD"/>
    <property type="match status" value="1"/>
</dbReference>
<gene>
    <name evidence="2" type="ORF">NE848_14510</name>
</gene>
<dbReference type="RefSeq" id="WP_252114903.1">
    <property type="nucleotide sequence ID" value="NZ_JAMSCK010000005.1"/>
</dbReference>
<keyword evidence="3" id="KW-1185">Reference proteome</keyword>
<organism evidence="2 3">
    <name type="scientific">Gramella jeungdoensis</name>
    <dbReference type="NCBI Taxonomy" id="708091"/>
    <lineage>
        <taxon>Bacteria</taxon>
        <taxon>Pseudomonadati</taxon>
        <taxon>Bacteroidota</taxon>
        <taxon>Flavobacteriia</taxon>
        <taxon>Flavobacteriales</taxon>
        <taxon>Flavobacteriaceae</taxon>
        <taxon>Christiangramia</taxon>
    </lineage>
</organism>
<accession>A0ABT0Z4D7</accession>
<dbReference type="PANTHER" id="PTHR39339:SF1">
    <property type="entry name" value="CHAD DOMAIN-CONTAINING PROTEIN"/>
    <property type="match status" value="1"/>
</dbReference>
<dbReference type="Proteomes" id="UP001155077">
    <property type="component" value="Unassembled WGS sequence"/>
</dbReference>
<protein>
    <submittedName>
        <fullName evidence="2">CHAD domain-containing protein</fullName>
    </submittedName>
</protein>
<name>A0ABT0Z4D7_9FLAO</name>
<sequence>MTYKFEKDRPLTKNITSVAAEEVDGCITSLATMNVHEAIHDIRKRLKKLRALARLVRDEMGEENYKAINVYYRDLGRELSDFRDLTAHIETMEVLRERYGDYLYVNFFNSVIKNIEKERDEMEKELREKSFFSEHLPNKLNYAQKEMVKWPIGKDDISIILPSIQRVYKRGKKALQQAYENPGKEIFHEWRKRVKYLWYQILLLQETWPELFGTFEAEIHELADYLGNDHDLMVLNDRLKKDGFNLKDPQQEELIHALVNEYSEHLRGNAKIKGELIYAEEPEDFTKRIEGYTKVNWN</sequence>
<evidence type="ECO:0000313" key="2">
    <source>
        <dbReference type="EMBL" id="MCM8570605.1"/>
    </source>
</evidence>
<dbReference type="SMART" id="SM00880">
    <property type="entry name" value="CHAD"/>
    <property type="match status" value="1"/>
</dbReference>
<dbReference type="PANTHER" id="PTHR39339">
    <property type="entry name" value="SLR1444 PROTEIN"/>
    <property type="match status" value="1"/>
</dbReference>
<dbReference type="InterPro" id="IPR007899">
    <property type="entry name" value="CHAD_dom"/>
</dbReference>
<feature type="domain" description="CHAD" evidence="1">
    <location>
        <begin position="8"/>
        <end position="285"/>
    </location>
</feature>